<sequence length="212" mass="24876">MKTSQHNKFLSKIKENENFNQYWYSENTINILMKEIHHQFYSNVTETEAETESFRIAFLSTPSVYSSCTDVKILRQSCLFDIDSSLALSNNTIKLTSEDICGYVSFDFNKIDLIDKRYYNKFDMFVIDPPFVTIDAWKKYAEAVKIIVSNLCENGQLLQELFGKEMKPLKFLPCIPTLVYQYCFFANFDCMFLDSFKNEEVLSSIDEMVMKH</sequence>
<evidence type="ECO:0000313" key="6">
    <source>
        <dbReference type="Proteomes" id="UP000023152"/>
    </source>
</evidence>
<evidence type="ECO:0000256" key="3">
    <source>
        <dbReference type="ARBA" id="ARBA00022603"/>
    </source>
</evidence>
<comment type="caution">
    <text evidence="5">The sequence shown here is derived from an EMBL/GenBank/DDBJ whole genome shotgun (WGS) entry which is preliminary data.</text>
</comment>
<dbReference type="PANTHER" id="PTHR13200:SF1">
    <property type="entry name" value="NUCLEIC ACID BINDING PROTEIN"/>
    <property type="match status" value="1"/>
</dbReference>
<dbReference type="InterPro" id="IPR041370">
    <property type="entry name" value="Mlase_EEF1AKMT1/ZCCHC4"/>
</dbReference>
<keyword evidence="4" id="KW-0808">Transferase</keyword>
<dbReference type="Pfam" id="PF10237">
    <property type="entry name" value="N6-adenineMlase"/>
    <property type="match status" value="1"/>
</dbReference>
<evidence type="ECO:0000256" key="1">
    <source>
        <dbReference type="ARBA" id="ARBA00004496"/>
    </source>
</evidence>
<evidence type="ECO:0000256" key="2">
    <source>
        <dbReference type="ARBA" id="ARBA00022490"/>
    </source>
</evidence>
<name>X6P6Z5_RETFI</name>
<dbReference type="GO" id="GO:0032259">
    <property type="term" value="P:methylation"/>
    <property type="evidence" value="ECO:0007669"/>
    <property type="project" value="UniProtKB-KW"/>
</dbReference>
<keyword evidence="6" id="KW-1185">Reference proteome</keyword>
<evidence type="ECO:0008006" key="7">
    <source>
        <dbReference type="Google" id="ProtNLM"/>
    </source>
</evidence>
<dbReference type="GO" id="GO:0016279">
    <property type="term" value="F:protein-lysine N-methyltransferase activity"/>
    <property type="evidence" value="ECO:0007669"/>
    <property type="project" value="InterPro"/>
</dbReference>
<comment type="subcellular location">
    <subcellularLocation>
        <location evidence="1">Cytoplasm</location>
    </subcellularLocation>
</comment>
<dbReference type="GO" id="GO:0005737">
    <property type="term" value="C:cytoplasm"/>
    <property type="evidence" value="ECO:0007669"/>
    <property type="project" value="UniProtKB-SubCell"/>
</dbReference>
<dbReference type="EMBL" id="ASPP01003085">
    <property type="protein sequence ID" value="ETO33854.1"/>
    <property type="molecule type" value="Genomic_DNA"/>
</dbReference>
<dbReference type="OrthoDB" id="206354at2759"/>
<evidence type="ECO:0000313" key="5">
    <source>
        <dbReference type="EMBL" id="ETO33854.1"/>
    </source>
</evidence>
<reference evidence="5 6" key="1">
    <citation type="journal article" date="2013" name="Curr. Biol.">
        <title>The Genome of the Foraminiferan Reticulomyxa filosa.</title>
        <authorList>
            <person name="Glockner G."/>
            <person name="Hulsmann N."/>
            <person name="Schleicher M."/>
            <person name="Noegel A.A."/>
            <person name="Eichinger L."/>
            <person name="Gallinger C."/>
            <person name="Pawlowski J."/>
            <person name="Sierra R."/>
            <person name="Euteneuer U."/>
            <person name="Pillet L."/>
            <person name="Moustafa A."/>
            <person name="Platzer M."/>
            <person name="Groth M."/>
            <person name="Szafranski K."/>
            <person name="Schliwa M."/>
        </authorList>
    </citation>
    <scope>NUCLEOTIDE SEQUENCE [LARGE SCALE GENOMIC DNA]</scope>
</reference>
<protein>
    <recommendedName>
        <fullName evidence="7">N6-adenine methyltransferase</fullName>
    </recommendedName>
</protein>
<evidence type="ECO:0000256" key="4">
    <source>
        <dbReference type="ARBA" id="ARBA00022679"/>
    </source>
</evidence>
<dbReference type="AlphaFoldDB" id="X6P6Z5"/>
<dbReference type="Proteomes" id="UP000023152">
    <property type="component" value="Unassembled WGS sequence"/>
</dbReference>
<accession>X6P6Z5</accession>
<dbReference type="OMA" id="TIYIFEY"/>
<proteinExistence type="predicted"/>
<organism evidence="5 6">
    <name type="scientific">Reticulomyxa filosa</name>
    <dbReference type="NCBI Taxonomy" id="46433"/>
    <lineage>
        <taxon>Eukaryota</taxon>
        <taxon>Sar</taxon>
        <taxon>Rhizaria</taxon>
        <taxon>Retaria</taxon>
        <taxon>Foraminifera</taxon>
        <taxon>Monothalamids</taxon>
        <taxon>Reticulomyxidae</taxon>
        <taxon>Reticulomyxa</taxon>
    </lineage>
</organism>
<gene>
    <name evidence="5" type="ORF">RFI_03240</name>
</gene>
<keyword evidence="3" id="KW-0489">Methyltransferase</keyword>
<dbReference type="PANTHER" id="PTHR13200">
    <property type="entry name" value="EEF1A LYSINE METHYLTRANSFERASE 1"/>
    <property type="match status" value="1"/>
</dbReference>
<keyword evidence="2" id="KW-0963">Cytoplasm</keyword>
<dbReference type="InterPro" id="IPR019369">
    <property type="entry name" value="Efm5/EEF1AKMT1"/>
</dbReference>